<dbReference type="CDD" id="cd00241">
    <property type="entry name" value="DOMON_like"/>
    <property type="match status" value="1"/>
</dbReference>
<feature type="domain" description="Carbohydrate-binding" evidence="2">
    <location>
        <begin position="35"/>
        <end position="248"/>
    </location>
</feature>
<protein>
    <submittedName>
        <fullName evidence="3">Sugar-binding protein</fullName>
    </submittedName>
</protein>
<keyword evidence="1" id="KW-0732">Signal</keyword>
<organism evidence="3 4">
    <name type="scientific">Alteromonas arenosi</name>
    <dbReference type="NCBI Taxonomy" id="3055817"/>
    <lineage>
        <taxon>Bacteria</taxon>
        <taxon>Pseudomonadati</taxon>
        <taxon>Pseudomonadota</taxon>
        <taxon>Gammaproteobacteria</taxon>
        <taxon>Alteromonadales</taxon>
        <taxon>Alteromonadaceae</taxon>
        <taxon>Alteromonas/Salinimonas group</taxon>
        <taxon>Alteromonas</taxon>
    </lineage>
</organism>
<accession>A0ABT7SZG9</accession>
<proteinExistence type="predicted"/>
<evidence type="ECO:0000313" key="3">
    <source>
        <dbReference type="EMBL" id="MDM7861575.1"/>
    </source>
</evidence>
<evidence type="ECO:0000313" key="4">
    <source>
        <dbReference type="Proteomes" id="UP001234343"/>
    </source>
</evidence>
<comment type="caution">
    <text evidence="3">The sequence shown here is derived from an EMBL/GenBank/DDBJ whole genome shotgun (WGS) entry which is preliminary data.</text>
</comment>
<gene>
    <name evidence="3" type="ORF">QTP81_13320</name>
</gene>
<feature type="chain" id="PRO_5045448526" evidence="1">
    <location>
        <begin position="24"/>
        <end position="249"/>
    </location>
</feature>
<dbReference type="EMBL" id="JAUCBP010000011">
    <property type="protein sequence ID" value="MDM7861575.1"/>
    <property type="molecule type" value="Genomic_DNA"/>
</dbReference>
<dbReference type="Gene3D" id="2.60.40.1190">
    <property type="match status" value="1"/>
</dbReference>
<dbReference type="RefSeq" id="WP_289366187.1">
    <property type="nucleotide sequence ID" value="NZ_JAUCBP010000011.1"/>
</dbReference>
<sequence>MQRAWHKAGLVVSIGLLCVQANADEAIFAKTAPTIDGSGTDTVWQNASWYPIDFPIIGDLPAKSDFSGRYKLAWDENALYLLAEIQDDVLFDQNPDPKIAYWDDDCLEIFIDADASGGIHLNDYNAFAYHVGLDNQVSDIGPDEQGGGTPIVLNDHIDSQWLRAASAPFMITWELKINIYADDFHHKRPTQPIALSANKEMGFMLAYCDNDGSKHRENFIGSHPIEAVEGDKNRGYIDASVFDRLKLIP</sequence>
<reference evidence="3 4" key="1">
    <citation type="submission" date="2023-06" db="EMBL/GenBank/DDBJ databases">
        <title>Alteromonas sp. ASW11-36 isolated from intertidal sand.</title>
        <authorList>
            <person name="Li Y."/>
        </authorList>
    </citation>
    <scope>NUCLEOTIDE SEQUENCE [LARGE SCALE GENOMIC DNA]</scope>
    <source>
        <strain evidence="3 4">ASW11-36</strain>
    </source>
</reference>
<keyword evidence="4" id="KW-1185">Reference proteome</keyword>
<evidence type="ECO:0000259" key="2">
    <source>
        <dbReference type="Pfam" id="PF06452"/>
    </source>
</evidence>
<evidence type="ECO:0000256" key="1">
    <source>
        <dbReference type="SAM" id="SignalP"/>
    </source>
</evidence>
<dbReference type="Proteomes" id="UP001234343">
    <property type="component" value="Unassembled WGS sequence"/>
</dbReference>
<name>A0ABT7SZG9_9ALTE</name>
<dbReference type="InterPro" id="IPR010502">
    <property type="entry name" value="Carb-bd_dom_fam9"/>
</dbReference>
<feature type="signal peptide" evidence="1">
    <location>
        <begin position="1"/>
        <end position="23"/>
    </location>
</feature>
<dbReference type="SUPFAM" id="SSF49344">
    <property type="entry name" value="CBD9-like"/>
    <property type="match status" value="1"/>
</dbReference>
<dbReference type="Pfam" id="PF06452">
    <property type="entry name" value="CBM9_1"/>
    <property type="match status" value="1"/>
</dbReference>